<gene>
    <name evidence="1" type="ORF">EDD32_3558</name>
</gene>
<organism evidence="1 2">
    <name type="scientific">Georgenia muralis</name>
    <dbReference type="NCBI Taxonomy" id="154117"/>
    <lineage>
        <taxon>Bacteria</taxon>
        <taxon>Bacillati</taxon>
        <taxon>Actinomycetota</taxon>
        <taxon>Actinomycetes</taxon>
        <taxon>Micrococcales</taxon>
        <taxon>Bogoriellaceae</taxon>
        <taxon>Georgenia</taxon>
    </lineage>
</organism>
<dbReference type="AlphaFoldDB" id="A0A3N4Z9U0"/>
<evidence type="ECO:0000313" key="1">
    <source>
        <dbReference type="EMBL" id="RPF29007.1"/>
    </source>
</evidence>
<protein>
    <submittedName>
        <fullName evidence="1">Uncharacterized protein</fullName>
    </submittedName>
</protein>
<comment type="caution">
    <text evidence="1">The sequence shown here is derived from an EMBL/GenBank/DDBJ whole genome shotgun (WGS) entry which is preliminary data.</text>
</comment>
<sequence length="211" mass="23152">MADRRGYWREPDGSPVAYADALRAWADESHHVLHGVAQRYHGVITYKELAEQVQTRTGIRTSALLHNWVGPMLSRVVHDNHRRGEPPLTALVVHVDDGMVGTGYAEVLEVAGEPALRDELERERHAAGARLECYRRYAVDLPADGGSPALAPRHQAAINRRLTRTEVAEPPKVCPRCFIQLPSTGECDSCGYSAPIHRRGGVVAGRVACPG</sequence>
<name>A0A3N4Z9U0_9MICO</name>
<accession>A0A3N4Z9U0</accession>
<dbReference type="Proteomes" id="UP000280726">
    <property type="component" value="Unassembled WGS sequence"/>
</dbReference>
<reference evidence="1 2" key="1">
    <citation type="submission" date="2018-11" db="EMBL/GenBank/DDBJ databases">
        <title>Sequencing the genomes of 1000 actinobacteria strains.</title>
        <authorList>
            <person name="Klenk H.-P."/>
        </authorList>
    </citation>
    <scope>NUCLEOTIDE SEQUENCE [LARGE SCALE GENOMIC DNA]</scope>
    <source>
        <strain evidence="1 2">DSM 14418</strain>
    </source>
</reference>
<keyword evidence="2" id="KW-1185">Reference proteome</keyword>
<dbReference type="RefSeq" id="WP_211338882.1">
    <property type="nucleotide sequence ID" value="NZ_RKRA01000001.1"/>
</dbReference>
<proteinExistence type="predicted"/>
<dbReference type="EMBL" id="RKRA01000001">
    <property type="protein sequence ID" value="RPF29007.1"/>
    <property type="molecule type" value="Genomic_DNA"/>
</dbReference>
<evidence type="ECO:0000313" key="2">
    <source>
        <dbReference type="Proteomes" id="UP000280726"/>
    </source>
</evidence>